<feature type="transmembrane region" description="Helical" evidence="1">
    <location>
        <begin position="6"/>
        <end position="25"/>
    </location>
</feature>
<sequence>MIETLIVMIVICSFVLLPTVMFSSWQQKLECQFFYYQLEKSMLHLQQVAICDQKNTRIDLHPDKQLIAFKTIEEELPWKNLEVPESVVLHSGYSIMFKSSTGNVSTNQPETGIPKIRFTDKYGEVTYQFQLGSGRFEKK</sequence>
<dbReference type="HOGENOM" id="CLU_133151_1_0_9"/>
<dbReference type="eggNOG" id="ENOG50330MA">
    <property type="taxonomic scope" value="Bacteria"/>
</dbReference>
<keyword evidence="1" id="KW-1133">Transmembrane helix</keyword>
<protein>
    <recommendedName>
        <fullName evidence="4">Prepilin-type N-terminal cleavage/methylation domain-containing protein</fullName>
    </recommendedName>
</protein>
<comment type="caution">
    <text evidence="2">The sequence shown here is derived from an EMBL/GenBank/DDBJ whole genome shotgun (WGS) entry which is preliminary data.</text>
</comment>
<accession>R2PXL0</accession>
<dbReference type="PATRIC" id="fig|1158607.3.peg.4753"/>
<reference evidence="2 3" key="1">
    <citation type="submission" date="2013-02" db="EMBL/GenBank/DDBJ databases">
        <title>The Genome Sequence of Enterococcus pallens BAA-351.</title>
        <authorList>
            <consortium name="The Broad Institute Genome Sequencing Platform"/>
            <consortium name="The Broad Institute Genome Sequencing Center for Infectious Disease"/>
            <person name="Earl A.M."/>
            <person name="Gilmore M.S."/>
            <person name="Lebreton F."/>
            <person name="Walker B."/>
            <person name="Young S.K."/>
            <person name="Zeng Q."/>
            <person name="Gargeya S."/>
            <person name="Fitzgerald M."/>
            <person name="Haas B."/>
            <person name="Abouelleil A."/>
            <person name="Alvarado L."/>
            <person name="Arachchi H.M."/>
            <person name="Berlin A.M."/>
            <person name="Chapman S.B."/>
            <person name="Dewar J."/>
            <person name="Goldberg J."/>
            <person name="Griggs A."/>
            <person name="Gujja S."/>
            <person name="Hansen M."/>
            <person name="Howarth C."/>
            <person name="Imamovic A."/>
            <person name="Larimer J."/>
            <person name="McCowan C."/>
            <person name="Murphy C."/>
            <person name="Neiman D."/>
            <person name="Pearson M."/>
            <person name="Priest M."/>
            <person name="Roberts A."/>
            <person name="Saif S."/>
            <person name="Shea T."/>
            <person name="Sisk P."/>
            <person name="Sykes S."/>
            <person name="Wortman J."/>
            <person name="Nusbaum C."/>
            <person name="Birren B."/>
        </authorList>
    </citation>
    <scope>NUCLEOTIDE SEQUENCE [LARGE SCALE GENOMIC DNA]</scope>
    <source>
        <strain evidence="2 3">ATCC BAA-351</strain>
    </source>
</reference>
<evidence type="ECO:0000256" key="1">
    <source>
        <dbReference type="SAM" id="Phobius"/>
    </source>
</evidence>
<dbReference type="STRING" id="160454.RV10_GL000073"/>
<evidence type="ECO:0000313" key="3">
    <source>
        <dbReference type="Proteomes" id="UP000013782"/>
    </source>
</evidence>
<dbReference type="NCBIfam" id="NF040982">
    <property type="entry name" value="ComGD"/>
    <property type="match status" value="1"/>
</dbReference>
<evidence type="ECO:0008006" key="4">
    <source>
        <dbReference type="Google" id="ProtNLM"/>
    </source>
</evidence>
<keyword evidence="3" id="KW-1185">Reference proteome</keyword>
<dbReference type="EMBL" id="AJAQ01000046">
    <property type="protein sequence ID" value="EOH87913.1"/>
    <property type="molecule type" value="Genomic_DNA"/>
</dbReference>
<proteinExistence type="predicted"/>
<keyword evidence="1" id="KW-0472">Membrane</keyword>
<gene>
    <name evidence="2" type="ORF">UAU_04768</name>
</gene>
<dbReference type="AlphaFoldDB" id="R2PXL0"/>
<organism evidence="2 3">
    <name type="scientific">Enterococcus pallens ATCC BAA-351</name>
    <dbReference type="NCBI Taxonomy" id="1158607"/>
    <lineage>
        <taxon>Bacteria</taxon>
        <taxon>Bacillati</taxon>
        <taxon>Bacillota</taxon>
        <taxon>Bacilli</taxon>
        <taxon>Lactobacillales</taxon>
        <taxon>Enterococcaceae</taxon>
        <taxon>Enterococcus</taxon>
    </lineage>
</organism>
<name>R2PXL0_9ENTE</name>
<evidence type="ECO:0000313" key="2">
    <source>
        <dbReference type="EMBL" id="EOH87913.1"/>
    </source>
</evidence>
<keyword evidence="1" id="KW-0812">Transmembrane</keyword>
<dbReference type="Proteomes" id="UP000013782">
    <property type="component" value="Unassembled WGS sequence"/>
</dbReference>
<dbReference type="InterPro" id="IPR016785">
    <property type="entry name" value="ComGD"/>
</dbReference>